<dbReference type="GO" id="GO:0030170">
    <property type="term" value="F:pyridoxal phosphate binding"/>
    <property type="evidence" value="ECO:0007669"/>
    <property type="project" value="InterPro"/>
</dbReference>
<dbReference type="PROSITE" id="PS01211">
    <property type="entry name" value="UPF0001"/>
    <property type="match status" value="1"/>
</dbReference>
<dbReference type="Gene3D" id="3.20.20.10">
    <property type="entry name" value="Alanine racemase"/>
    <property type="match status" value="1"/>
</dbReference>
<dbReference type="PANTHER" id="PTHR10146:SF14">
    <property type="entry name" value="PYRIDOXAL PHOSPHATE HOMEOSTASIS PROTEIN"/>
    <property type="match status" value="1"/>
</dbReference>
<feature type="non-terminal residue" evidence="2">
    <location>
        <position position="133"/>
    </location>
</feature>
<protein>
    <submittedName>
        <fullName evidence="2">Uncharacterized protein</fullName>
    </submittedName>
</protein>
<gene>
    <name evidence="2" type="ORF">METZ01_LOCUS488733</name>
</gene>
<proteinExistence type="predicted"/>
<accession>A0A383CV23</accession>
<dbReference type="InterPro" id="IPR011078">
    <property type="entry name" value="PyrdxlP_homeostasis"/>
</dbReference>
<dbReference type="InterPro" id="IPR029066">
    <property type="entry name" value="PLP-binding_barrel"/>
</dbReference>
<evidence type="ECO:0000313" key="2">
    <source>
        <dbReference type="EMBL" id="SVE35879.1"/>
    </source>
</evidence>
<dbReference type="SUPFAM" id="SSF51419">
    <property type="entry name" value="PLP-binding barrel"/>
    <property type="match status" value="1"/>
</dbReference>
<reference evidence="2" key="1">
    <citation type="submission" date="2018-05" db="EMBL/GenBank/DDBJ databases">
        <authorList>
            <person name="Lanie J.A."/>
            <person name="Ng W.-L."/>
            <person name="Kazmierczak K.M."/>
            <person name="Andrzejewski T.M."/>
            <person name="Davidsen T.M."/>
            <person name="Wayne K.J."/>
            <person name="Tettelin H."/>
            <person name="Glass J.I."/>
            <person name="Rusch D."/>
            <person name="Podicherti R."/>
            <person name="Tsui H.-C.T."/>
            <person name="Winkler M.E."/>
        </authorList>
    </citation>
    <scope>NUCLEOTIDE SEQUENCE</scope>
</reference>
<dbReference type="PANTHER" id="PTHR10146">
    <property type="entry name" value="PROLINE SYNTHETASE CO-TRANSCRIBED BACTERIAL HOMOLOG PROTEIN"/>
    <property type="match status" value="1"/>
</dbReference>
<sequence length="133" mass="14950">MISEIIKQVKNRIADAAKKSGRNPQSIRLVAVSKGVSFEKITEAGNCGHQLFGENKVQEAMEKIEQLGRDFYRWHFIGHLQKNKVKFVVDQFDLTHSIDSASLAEAVHKKSCEHDTVTPVLIQVNVSGEESKF</sequence>
<name>A0A383CV23_9ZZZZ</name>
<dbReference type="EMBL" id="UINC01211819">
    <property type="protein sequence ID" value="SVE35879.1"/>
    <property type="molecule type" value="Genomic_DNA"/>
</dbReference>
<keyword evidence="1" id="KW-0663">Pyridoxal phosphate</keyword>
<dbReference type="NCBIfam" id="TIGR00044">
    <property type="entry name" value="YggS family pyridoxal phosphate-dependent enzyme"/>
    <property type="match status" value="1"/>
</dbReference>
<organism evidence="2">
    <name type="scientific">marine metagenome</name>
    <dbReference type="NCBI Taxonomy" id="408172"/>
    <lineage>
        <taxon>unclassified sequences</taxon>
        <taxon>metagenomes</taxon>
        <taxon>ecological metagenomes</taxon>
    </lineage>
</organism>
<evidence type="ECO:0000256" key="1">
    <source>
        <dbReference type="ARBA" id="ARBA00022898"/>
    </source>
</evidence>
<dbReference type="AlphaFoldDB" id="A0A383CV23"/>